<comment type="catalytic activity">
    <reaction evidence="3">
        <text>a ribonucleoside 5'-triphosphate + H2O = a ribonucleoside 5'-phosphate + diphosphate + H(+)</text>
        <dbReference type="Rhea" id="RHEA:23996"/>
        <dbReference type="ChEBI" id="CHEBI:15377"/>
        <dbReference type="ChEBI" id="CHEBI:15378"/>
        <dbReference type="ChEBI" id="CHEBI:33019"/>
        <dbReference type="ChEBI" id="CHEBI:58043"/>
        <dbReference type="ChEBI" id="CHEBI:61557"/>
        <dbReference type="EC" id="3.6.1.9"/>
    </reaction>
</comment>
<dbReference type="CDD" id="cd00555">
    <property type="entry name" value="Maf"/>
    <property type="match status" value="1"/>
</dbReference>
<dbReference type="SUPFAM" id="SSF52972">
    <property type="entry name" value="ITPase-like"/>
    <property type="match status" value="1"/>
</dbReference>
<comment type="caution">
    <text evidence="3">Lacks conserved residue(s) required for the propagation of feature annotation.</text>
</comment>
<feature type="active site" description="Proton acceptor" evidence="3">
    <location>
        <position position="73"/>
    </location>
</feature>
<comment type="function">
    <text evidence="3">Nucleoside triphosphate pyrophosphatase. May have a dual role in cell division arrest and in preventing the incorporation of modified nucleotides into cellular nucleic acids.</text>
</comment>
<keyword evidence="3" id="KW-0963">Cytoplasm</keyword>
<dbReference type="PANTHER" id="PTHR43213:SF5">
    <property type="entry name" value="BIFUNCTIONAL DTTP_UTP PYROPHOSPHATASE_METHYLTRANSFERASE PROTEIN-RELATED"/>
    <property type="match status" value="1"/>
</dbReference>
<evidence type="ECO:0000256" key="2">
    <source>
        <dbReference type="ARBA" id="ARBA00022801"/>
    </source>
</evidence>
<evidence type="ECO:0000256" key="1">
    <source>
        <dbReference type="ARBA" id="ARBA00001968"/>
    </source>
</evidence>
<evidence type="ECO:0000313" key="4">
    <source>
        <dbReference type="EMBL" id="MFC5909442.1"/>
    </source>
</evidence>
<comment type="subcellular location">
    <subcellularLocation>
        <location evidence="3">Cytoplasm</location>
    </subcellularLocation>
</comment>
<comment type="catalytic activity">
    <reaction evidence="3">
        <text>a 2'-deoxyribonucleoside 5'-triphosphate + H2O = a 2'-deoxyribonucleoside 5'-phosphate + diphosphate + H(+)</text>
        <dbReference type="Rhea" id="RHEA:44644"/>
        <dbReference type="ChEBI" id="CHEBI:15377"/>
        <dbReference type="ChEBI" id="CHEBI:15378"/>
        <dbReference type="ChEBI" id="CHEBI:33019"/>
        <dbReference type="ChEBI" id="CHEBI:61560"/>
        <dbReference type="ChEBI" id="CHEBI:65317"/>
        <dbReference type="EC" id="3.6.1.9"/>
    </reaction>
</comment>
<reference evidence="5" key="1">
    <citation type="journal article" date="2019" name="Int. J. Syst. Evol. Microbiol.">
        <title>The Global Catalogue of Microorganisms (GCM) 10K type strain sequencing project: providing services to taxonomists for standard genome sequencing and annotation.</title>
        <authorList>
            <consortium name="The Broad Institute Genomics Platform"/>
            <consortium name="The Broad Institute Genome Sequencing Center for Infectious Disease"/>
            <person name="Wu L."/>
            <person name="Ma J."/>
        </authorList>
    </citation>
    <scope>NUCLEOTIDE SEQUENCE [LARGE SCALE GENOMIC DNA]</scope>
    <source>
        <strain evidence="5">JCM 4816</strain>
    </source>
</reference>
<comment type="caution">
    <text evidence="4">The sequence shown here is derived from an EMBL/GenBank/DDBJ whole genome shotgun (WGS) entry which is preliminary data.</text>
</comment>
<dbReference type="EMBL" id="JBHSQJ010000082">
    <property type="protein sequence ID" value="MFC5909442.1"/>
    <property type="molecule type" value="Genomic_DNA"/>
</dbReference>
<name>A0ABW1G7B3_9ACTN</name>
<dbReference type="HAMAP" id="MF_00528">
    <property type="entry name" value="Maf"/>
    <property type="match status" value="1"/>
</dbReference>
<evidence type="ECO:0000256" key="3">
    <source>
        <dbReference type="HAMAP-Rule" id="MF_00528"/>
    </source>
</evidence>
<dbReference type="Gene3D" id="3.90.950.10">
    <property type="match status" value="1"/>
</dbReference>
<keyword evidence="2 3" id="KW-0378">Hydrolase</keyword>
<keyword evidence="5" id="KW-1185">Reference proteome</keyword>
<keyword evidence="3" id="KW-0546">Nucleotide metabolism</keyword>
<dbReference type="EC" id="3.6.1.9" evidence="3"/>
<dbReference type="PANTHER" id="PTHR43213">
    <property type="entry name" value="BIFUNCTIONAL DTTP/UTP PYROPHOSPHATASE/METHYLTRANSFERASE PROTEIN-RELATED"/>
    <property type="match status" value="1"/>
</dbReference>
<dbReference type="InterPro" id="IPR003697">
    <property type="entry name" value="Maf-like"/>
</dbReference>
<sequence>MSAHRSLVLASASPARLGLLRQAGLDPKVIVSGVDEDALSAPTPGELALVLAEAKADAVAAGLTDGQLVVGCDSVLDLDGRALGKPADVDDARRRWQAMAGRAGVLRTGHCVIDTATGARAAATASTVVRFGHPEPEELEAYLASGEPLHVAGAFTLDGRSAPFVEGIDGDPGNVIGLSLPLLRKLLAELGIRITDLWTT</sequence>
<dbReference type="NCBIfam" id="TIGR00172">
    <property type="entry name" value="maf"/>
    <property type="match status" value="1"/>
</dbReference>
<protein>
    <recommendedName>
        <fullName evidence="3">Nucleoside triphosphate pyrophosphatase</fullName>
        <ecNumber evidence="3">3.6.1.9</ecNumber>
    </recommendedName>
    <alternativeName>
        <fullName evidence="3">Nucleotide pyrophosphatase</fullName>
        <shortName evidence="3">Nucleotide PPase</shortName>
    </alternativeName>
</protein>
<dbReference type="Pfam" id="PF02545">
    <property type="entry name" value="Maf"/>
    <property type="match status" value="1"/>
</dbReference>
<dbReference type="RefSeq" id="WP_380585243.1">
    <property type="nucleotide sequence ID" value="NZ_JBHSQJ010000082.1"/>
</dbReference>
<organism evidence="4 5">
    <name type="scientific">Streptacidiphilus monticola</name>
    <dbReference type="NCBI Taxonomy" id="2161674"/>
    <lineage>
        <taxon>Bacteria</taxon>
        <taxon>Bacillati</taxon>
        <taxon>Actinomycetota</taxon>
        <taxon>Actinomycetes</taxon>
        <taxon>Kitasatosporales</taxon>
        <taxon>Streptomycetaceae</taxon>
        <taxon>Streptacidiphilus</taxon>
    </lineage>
</organism>
<comment type="cofactor">
    <cofactor evidence="1 3">
        <name>a divalent metal cation</name>
        <dbReference type="ChEBI" id="CHEBI:60240"/>
    </cofactor>
</comment>
<proteinExistence type="inferred from homology"/>
<dbReference type="InterPro" id="IPR029001">
    <property type="entry name" value="ITPase-like_fam"/>
</dbReference>
<evidence type="ECO:0000313" key="5">
    <source>
        <dbReference type="Proteomes" id="UP001596174"/>
    </source>
</evidence>
<dbReference type="Proteomes" id="UP001596174">
    <property type="component" value="Unassembled WGS sequence"/>
</dbReference>
<dbReference type="GO" id="GO:0016787">
    <property type="term" value="F:hydrolase activity"/>
    <property type="evidence" value="ECO:0007669"/>
    <property type="project" value="UniProtKB-KW"/>
</dbReference>
<accession>A0ABW1G7B3</accession>
<gene>
    <name evidence="4" type="ORF">ACFP3V_19765</name>
</gene>
<dbReference type="PIRSF" id="PIRSF006305">
    <property type="entry name" value="Maf"/>
    <property type="match status" value="1"/>
</dbReference>
<comment type="similarity">
    <text evidence="3">Belongs to the Maf family.</text>
</comment>